<evidence type="ECO:0000313" key="2">
    <source>
        <dbReference type="Proteomes" id="UP000076881"/>
    </source>
</evidence>
<protein>
    <submittedName>
        <fullName evidence="1">Uncharacterized protein</fullName>
    </submittedName>
</protein>
<dbReference type="OrthoDB" id="3880401at2759"/>
<reference evidence="1 2" key="1">
    <citation type="journal article" date="2016" name="Genome Biol. Evol.">
        <title>Divergent and convergent evolution of fungal pathogenicity.</title>
        <authorList>
            <person name="Shang Y."/>
            <person name="Xiao G."/>
            <person name="Zheng P."/>
            <person name="Cen K."/>
            <person name="Zhan S."/>
            <person name="Wang C."/>
        </authorList>
    </citation>
    <scope>NUCLEOTIDE SEQUENCE [LARGE SCALE GENOMIC DNA]</scope>
    <source>
        <strain evidence="1 2">RCEF 1005</strain>
    </source>
</reference>
<gene>
    <name evidence="1" type="ORF">LEL_10109</name>
</gene>
<organism evidence="1 2">
    <name type="scientific">Akanthomyces lecanii RCEF 1005</name>
    <dbReference type="NCBI Taxonomy" id="1081108"/>
    <lineage>
        <taxon>Eukaryota</taxon>
        <taxon>Fungi</taxon>
        <taxon>Dikarya</taxon>
        <taxon>Ascomycota</taxon>
        <taxon>Pezizomycotina</taxon>
        <taxon>Sordariomycetes</taxon>
        <taxon>Hypocreomycetidae</taxon>
        <taxon>Hypocreales</taxon>
        <taxon>Cordycipitaceae</taxon>
        <taxon>Akanthomyces</taxon>
        <taxon>Cordyceps confragosa</taxon>
    </lineage>
</organism>
<dbReference type="EMBL" id="AZHF01000011">
    <property type="protein sequence ID" value="OAA69233.1"/>
    <property type="molecule type" value="Genomic_DNA"/>
</dbReference>
<dbReference type="Proteomes" id="UP000076881">
    <property type="component" value="Unassembled WGS sequence"/>
</dbReference>
<dbReference type="AlphaFoldDB" id="A0A168AV48"/>
<accession>A0A168AV48</accession>
<keyword evidence="2" id="KW-1185">Reference proteome</keyword>
<name>A0A168AV48_CORDF</name>
<proteinExistence type="predicted"/>
<comment type="caution">
    <text evidence="1">The sequence shown here is derived from an EMBL/GenBank/DDBJ whole genome shotgun (WGS) entry which is preliminary data.</text>
</comment>
<sequence>METDTVSDQLFNTILTVVNRHGLQAGADHEVHVLESHGTLEAAKSYITSQSLEKLGLDPREFAVYAVRSSAKQDEAQDWPHGDGVLVFGRAPTGSEIRIAIATTPNRESLTTGPGGELLLPDSARHLHYILLTTVDYNVDRGGCSLTTEIVGVYVHRREAWAAARKALDGDKLAECDYSDEPKFAGEWPFGEDVAVHAISETGQNYYVAVQTPLWAHTERKHKVRKGLALA</sequence>
<evidence type="ECO:0000313" key="1">
    <source>
        <dbReference type="EMBL" id="OAA69233.1"/>
    </source>
</evidence>